<dbReference type="EMBL" id="CAEZTF010000031">
    <property type="protein sequence ID" value="CAB4556988.1"/>
    <property type="molecule type" value="Genomic_DNA"/>
</dbReference>
<name>A0A6J6D5M4_9ZZZZ</name>
<gene>
    <name evidence="1" type="ORF">UFOPK1618_00271</name>
</gene>
<proteinExistence type="predicted"/>
<reference evidence="1" key="1">
    <citation type="submission" date="2020-05" db="EMBL/GenBank/DDBJ databases">
        <authorList>
            <person name="Chiriac C."/>
            <person name="Salcher M."/>
            <person name="Ghai R."/>
            <person name="Kavagutti S V."/>
        </authorList>
    </citation>
    <scope>NUCLEOTIDE SEQUENCE</scope>
</reference>
<organism evidence="1">
    <name type="scientific">freshwater metagenome</name>
    <dbReference type="NCBI Taxonomy" id="449393"/>
    <lineage>
        <taxon>unclassified sequences</taxon>
        <taxon>metagenomes</taxon>
        <taxon>ecological metagenomes</taxon>
    </lineage>
</organism>
<dbReference type="SUPFAM" id="SSF143744">
    <property type="entry name" value="GlcG-like"/>
    <property type="match status" value="1"/>
</dbReference>
<dbReference type="InterPro" id="IPR005624">
    <property type="entry name" value="PduO/GlcC-like"/>
</dbReference>
<dbReference type="PANTHER" id="PTHR28255:SF1">
    <property type="entry name" value="UPF0303 PROTEIN YBR137W"/>
    <property type="match status" value="1"/>
</dbReference>
<dbReference type="Gene3D" id="3.30.450.150">
    <property type="entry name" value="Haem-degrading domain"/>
    <property type="match status" value="1"/>
</dbReference>
<dbReference type="PIRSF" id="PIRSF008757">
    <property type="entry name" value="UCP008757"/>
    <property type="match status" value="1"/>
</dbReference>
<sequence length="163" mass="18068">MTLPIAEDLPKAINHLELLVFPSFDEEDAWTLGSALREEAIQIGKGVAIEITRGSEQLFFTLMPGADQVNVDWIRRKRNLVNLTKKSSYETGLQIKFFETPAETVDLNYDDYAWHGGGFPIVLDSGEHVATVVVSGLPQRADHKLVTDVIAKFLSIDLGENGL</sequence>
<protein>
    <submittedName>
        <fullName evidence="1">Unannotated protein</fullName>
    </submittedName>
</protein>
<accession>A0A6J6D5M4</accession>
<dbReference type="Pfam" id="PF03928">
    <property type="entry name" value="HbpS-like"/>
    <property type="match status" value="1"/>
</dbReference>
<dbReference type="PANTHER" id="PTHR28255">
    <property type="match status" value="1"/>
</dbReference>
<evidence type="ECO:0000313" key="1">
    <source>
        <dbReference type="EMBL" id="CAB4556988.1"/>
    </source>
</evidence>
<dbReference type="AlphaFoldDB" id="A0A6J6D5M4"/>
<dbReference type="InterPro" id="IPR010371">
    <property type="entry name" value="YBR137W-like"/>
</dbReference>
<dbReference type="InterPro" id="IPR038084">
    <property type="entry name" value="PduO/GlcC-like_sf"/>
</dbReference>